<dbReference type="AlphaFoldDB" id="A0A3D3RGL2"/>
<dbReference type="EMBL" id="DQAY01000208">
    <property type="protein sequence ID" value="HCO27776.1"/>
    <property type="molecule type" value="Genomic_DNA"/>
</dbReference>
<dbReference type="Proteomes" id="UP000263642">
    <property type="component" value="Unassembled WGS sequence"/>
</dbReference>
<name>A0A3D3RGL2_9PLAN</name>
<protein>
    <submittedName>
        <fullName evidence="2">Uncharacterized protein</fullName>
    </submittedName>
</protein>
<gene>
    <name evidence="2" type="ORF">DIT97_34025</name>
</gene>
<reference evidence="2 3" key="1">
    <citation type="journal article" date="2018" name="Nat. Biotechnol.">
        <title>A standardized bacterial taxonomy based on genome phylogeny substantially revises the tree of life.</title>
        <authorList>
            <person name="Parks D.H."/>
            <person name="Chuvochina M."/>
            <person name="Waite D.W."/>
            <person name="Rinke C."/>
            <person name="Skarshewski A."/>
            <person name="Chaumeil P.A."/>
            <person name="Hugenholtz P."/>
        </authorList>
    </citation>
    <scope>NUCLEOTIDE SEQUENCE [LARGE SCALE GENOMIC DNA]</scope>
    <source>
        <strain evidence="2">UBA9375</strain>
    </source>
</reference>
<feature type="region of interest" description="Disordered" evidence="1">
    <location>
        <begin position="1"/>
        <end position="20"/>
    </location>
</feature>
<evidence type="ECO:0000313" key="2">
    <source>
        <dbReference type="EMBL" id="HCO27776.1"/>
    </source>
</evidence>
<evidence type="ECO:0000256" key="1">
    <source>
        <dbReference type="SAM" id="MobiDB-lite"/>
    </source>
</evidence>
<sequence length="120" mass="13501">MSLNANRAEHSEQDVAAPAFVPEPSFHTLFSRPDEPGRGTRKPLILITMSLEISDERVPLFGLPDSAYVNVPFHISQRIIKEVPPIPADENPELLKTDLQVAPDDCYGFLEPLFKIMFRT</sequence>
<comment type="caution">
    <text evidence="2">The sequence shown here is derived from an EMBL/GenBank/DDBJ whole genome shotgun (WGS) entry which is preliminary data.</text>
</comment>
<organism evidence="2 3">
    <name type="scientific">Gimesia maris</name>
    <dbReference type="NCBI Taxonomy" id="122"/>
    <lineage>
        <taxon>Bacteria</taxon>
        <taxon>Pseudomonadati</taxon>
        <taxon>Planctomycetota</taxon>
        <taxon>Planctomycetia</taxon>
        <taxon>Planctomycetales</taxon>
        <taxon>Planctomycetaceae</taxon>
        <taxon>Gimesia</taxon>
    </lineage>
</organism>
<accession>A0A3D3RGL2</accession>
<proteinExistence type="predicted"/>
<evidence type="ECO:0000313" key="3">
    <source>
        <dbReference type="Proteomes" id="UP000263642"/>
    </source>
</evidence>